<dbReference type="InterPro" id="IPR036188">
    <property type="entry name" value="FAD/NAD-bd_sf"/>
</dbReference>
<dbReference type="SUPFAM" id="SSF51905">
    <property type="entry name" value="FAD/NAD(P)-binding domain"/>
    <property type="match status" value="1"/>
</dbReference>
<evidence type="ECO:0000313" key="5">
    <source>
        <dbReference type="EMBL" id="RKR95419.1"/>
    </source>
</evidence>
<dbReference type="OrthoDB" id="7849608at2"/>
<reference evidence="5 6" key="1">
    <citation type="submission" date="2018-10" db="EMBL/GenBank/DDBJ databases">
        <title>Sequencing the genomes of 1000 actinobacteria strains.</title>
        <authorList>
            <person name="Klenk H.-P."/>
        </authorList>
    </citation>
    <scope>NUCLEOTIDE SEQUENCE [LARGE SCALE GENOMIC DNA]</scope>
    <source>
        <strain evidence="5 6">DSM 44343</strain>
    </source>
</reference>
<dbReference type="InterPro" id="IPR050464">
    <property type="entry name" value="Zeta_carotene_desat/Oxidored"/>
</dbReference>
<evidence type="ECO:0000259" key="4">
    <source>
        <dbReference type="Pfam" id="PF01593"/>
    </source>
</evidence>
<dbReference type="PANTHER" id="PTHR42923">
    <property type="entry name" value="PROTOPORPHYRINOGEN OXIDASE"/>
    <property type="match status" value="1"/>
</dbReference>
<dbReference type="Proteomes" id="UP000274762">
    <property type="component" value="Unassembled WGS sequence"/>
</dbReference>
<sequence length="457" mass="49775">MHCVVVGGGLAGLASTVWLVEAGHQVTLLERRGSLGGRTIAIPVAAVDDVPDNGQHVFASGYQHLMRYLDSVGTRDHVEFPGHMTIRMPGGGSRVSAFGGLPGLRAALGDLPGVTGLDRLRTARAQVTLIRQALRQPTWLDDITADEWFRRIGMPQKARDALWDGIVIGLTGDKPEISSAKVPADLLVTGFRRARESKTPISIGYPTVDLDTLFVYGAEKIFADKGVQVRHRAVVAAVDVSDGVVAGVTLADGERIAADAVICAVPVWSVKGLLDQVPGHEKIYEAIEQLTPVPIVSVNLYLDRSIGMTDWGEILYGGTGVLEQVWDRQRMHERDPSRHHLYSTTVSASYELIKKSNAEITRIQMDMLRRFYPEAREAQVVHSHVVRMPRSTFAQRPGTAGIRPDQRTSVRGLALAGDWTRTDWTTTMEGACQSAARAVRVILDDAGQGFATELPAR</sequence>
<dbReference type="GO" id="GO:0016491">
    <property type="term" value="F:oxidoreductase activity"/>
    <property type="evidence" value="ECO:0007669"/>
    <property type="project" value="UniProtKB-KW"/>
</dbReference>
<accession>A0A495K4L4</accession>
<comment type="cofactor">
    <cofactor evidence="1">
        <name>FAD</name>
        <dbReference type="ChEBI" id="CHEBI:57692"/>
    </cofactor>
</comment>
<dbReference type="InterPro" id="IPR002937">
    <property type="entry name" value="Amino_oxidase"/>
</dbReference>
<organism evidence="5 6">
    <name type="scientific">Williamsia marianensis</name>
    <dbReference type="NCBI Taxonomy" id="85044"/>
    <lineage>
        <taxon>Bacteria</taxon>
        <taxon>Bacillati</taxon>
        <taxon>Actinomycetota</taxon>
        <taxon>Actinomycetes</taxon>
        <taxon>Mycobacteriales</taxon>
        <taxon>Nocardiaceae</taxon>
        <taxon>Williamsia</taxon>
    </lineage>
</organism>
<keyword evidence="2" id="KW-0560">Oxidoreductase</keyword>
<evidence type="ECO:0000256" key="3">
    <source>
        <dbReference type="PIRSR" id="PIRSR601613-1"/>
    </source>
</evidence>
<name>A0A495K4L4_WILMA</name>
<gene>
    <name evidence="5" type="ORF">DFJ75_2239</name>
</gene>
<dbReference type="PRINTS" id="PR00757">
    <property type="entry name" value="AMINEOXDASEF"/>
</dbReference>
<feature type="domain" description="Amine oxidase" evidence="4">
    <location>
        <begin position="10"/>
        <end position="443"/>
    </location>
</feature>
<feature type="binding site" evidence="3">
    <location>
        <position position="235"/>
    </location>
    <ligand>
        <name>FAD</name>
        <dbReference type="ChEBI" id="CHEBI:57692"/>
    </ligand>
</feature>
<protein>
    <submittedName>
        <fullName evidence="5">Squalene-associated FAD-dependent desaturase</fullName>
    </submittedName>
</protein>
<evidence type="ECO:0000313" key="6">
    <source>
        <dbReference type="Proteomes" id="UP000274762"/>
    </source>
</evidence>
<proteinExistence type="predicted"/>
<dbReference type="AlphaFoldDB" id="A0A495K4L4"/>
<dbReference type="Gene3D" id="3.50.50.60">
    <property type="entry name" value="FAD/NAD(P)-binding domain"/>
    <property type="match status" value="1"/>
</dbReference>
<comment type="caution">
    <text evidence="5">The sequence shown here is derived from an EMBL/GenBank/DDBJ whole genome shotgun (WGS) entry which is preliminary data.</text>
</comment>
<dbReference type="Pfam" id="PF01593">
    <property type="entry name" value="Amino_oxidase"/>
    <property type="match status" value="1"/>
</dbReference>
<dbReference type="InterPro" id="IPR001613">
    <property type="entry name" value="Flavin_amine_oxidase"/>
</dbReference>
<dbReference type="EMBL" id="RBKV01000001">
    <property type="protein sequence ID" value="RKR95419.1"/>
    <property type="molecule type" value="Genomic_DNA"/>
</dbReference>
<dbReference type="RefSeq" id="WP_062798239.1">
    <property type="nucleotide sequence ID" value="NZ_CBCRXS010000002.1"/>
</dbReference>
<dbReference type="PANTHER" id="PTHR42923:SF46">
    <property type="entry name" value="AMINE OXIDASE"/>
    <property type="match status" value="1"/>
</dbReference>
<evidence type="ECO:0000256" key="2">
    <source>
        <dbReference type="ARBA" id="ARBA00023002"/>
    </source>
</evidence>
<evidence type="ECO:0000256" key="1">
    <source>
        <dbReference type="ARBA" id="ARBA00001974"/>
    </source>
</evidence>